<keyword evidence="2" id="KW-1185">Reference proteome</keyword>
<reference evidence="1" key="1">
    <citation type="journal article" date="2021" name="IMA Fungus">
        <title>Genomic characterization of three marine fungi, including Emericellopsis atlantica sp. nov. with signatures of a generalist lifestyle and marine biomass degradation.</title>
        <authorList>
            <person name="Hagestad O.C."/>
            <person name="Hou L."/>
            <person name="Andersen J.H."/>
            <person name="Hansen E.H."/>
            <person name="Altermark B."/>
            <person name="Li C."/>
            <person name="Kuhnert E."/>
            <person name="Cox R.J."/>
            <person name="Crous P.W."/>
            <person name="Spatafora J.W."/>
            <person name="Lail K."/>
            <person name="Amirebrahimi M."/>
            <person name="Lipzen A."/>
            <person name="Pangilinan J."/>
            <person name="Andreopoulos W."/>
            <person name="Hayes R.D."/>
            <person name="Ng V."/>
            <person name="Grigoriev I.V."/>
            <person name="Jackson S.A."/>
            <person name="Sutton T.D.S."/>
            <person name="Dobson A.D.W."/>
            <person name="Rama T."/>
        </authorList>
    </citation>
    <scope>NUCLEOTIDE SEQUENCE</scope>
    <source>
        <strain evidence="1">TRa018bII</strain>
    </source>
</reference>
<evidence type="ECO:0000313" key="1">
    <source>
        <dbReference type="EMBL" id="KAG9228840.1"/>
    </source>
</evidence>
<evidence type="ECO:0000313" key="2">
    <source>
        <dbReference type="Proteomes" id="UP000824998"/>
    </source>
</evidence>
<dbReference type="PANTHER" id="PTHR40619:SF3">
    <property type="entry name" value="FUNGAL STAND N-TERMINAL GOODBYE DOMAIN-CONTAINING PROTEIN"/>
    <property type="match status" value="1"/>
</dbReference>
<dbReference type="EMBL" id="MU251853">
    <property type="protein sequence ID" value="KAG9228840.1"/>
    <property type="molecule type" value="Genomic_DNA"/>
</dbReference>
<dbReference type="OrthoDB" id="5419927at2759"/>
<name>A0A9P8C0H0_9HELO</name>
<accession>A0A9P8C0H0</accession>
<proteinExistence type="predicted"/>
<dbReference type="PANTHER" id="PTHR40619">
    <property type="entry name" value="FUNGAL STAND N-TERMINAL GOODBYE DOMAIN-CONTAINING PROTEIN"/>
    <property type="match status" value="1"/>
</dbReference>
<sequence>MSDGLLTAPRTLPPRPRLKGIIESYMRNQLPRDIHPAFKAIRDHEETSSTPTQIPLSAAQVGLGYVDTTIQSPGNQSLNPDDDNLLLEELYKDAESERMTFKLALESYEKTTAGSKFKTDVTSKSVHTWEEVLEEINKASKIYINTPGLWGKIRRAFRRFGQHNQAFTGWIGLLPSDSEYNLFFAAARLHDLREEVCDVLAEIPTLLASTHRALGVFRKSKDLHERSSGLYVATIAALHQMVSFYQEKAYKKITKSLFKQGSYGDDLKEAIKALKLQSISFEKSATLCLYETSVNTNQEVKFGRIESRMNHAVLIGALNQSYQQIDGLKQEILTIRENMRDDMQGVLAKFLSSNSRIDYKIRDARAPMLPLRKVASESRLIKDRVHAQEELLVALDYEDTVIVRDVKASLRGIWALPLPDQDRVVAIMQSPKLHRWISETCSAALFINANCKGSRRQQSSFVPAKLFDSIQKSRERPQGKSTNAIGLVFFCGEHLGSQDPDTGVGGMIRSLISQLLLVYPDFDLRCIDRMHSIDYNHVEDLCELFRLLISQLPPHMSVFCVIDSISFFEENEILRDESDVAVQEFLDIVENTQRYWCTFKLLLTSPWKSRFLYKSLPYQDRDVIWMPTKVTPQGGFTGMKWDTNVTI</sequence>
<organism evidence="1 2">
    <name type="scientific">Amylocarpus encephaloides</name>
    <dbReference type="NCBI Taxonomy" id="45428"/>
    <lineage>
        <taxon>Eukaryota</taxon>
        <taxon>Fungi</taxon>
        <taxon>Dikarya</taxon>
        <taxon>Ascomycota</taxon>
        <taxon>Pezizomycotina</taxon>
        <taxon>Leotiomycetes</taxon>
        <taxon>Helotiales</taxon>
        <taxon>Helotiales incertae sedis</taxon>
        <taxon>Amylocarpus</taxon>
    </lineage>
</organism>
<gene>
    <name evidence="1" type="ORF">BJ875DRAFT_500410</name>
</gene>
<dbReference type="AlphaFoldDB" id="A0A9P8C0H0"/>
<comment type="caution">
    <text evidence="1">The sequence shown here is derived from an EMBL/GenBank/DDBJ whole genome shotgun (WGS) entry which is preliminary data.</text>
</comment>
<protein>
    <submittedName>
        <fullName evidence="1">Uncharacterized protein</fullName>
    </submittedName>
</protein>
<dbReference type="Proteomes" id="UP000824998">
    <property type="component" value="Unassembled WGS sequence"/>
</dbReference>